<evidence type="ECO:0000259" key="3">
    <source>
        <dbReference type="PROSITE" id="PS51186"/>
    </source>
</evidence>
<dbReference type="Proteomes" id="UP000263268">
    <property type="component" value="Unassembled WGS sequence"/>
</dbReference>
<dbReference type="PANTHER" id="PTHR43420">
    <property type="entry name" value="ACETYLTRANSFERASE"/>
    <property type="match status" value="1"/>
</dbReference>
<dbReference type="Proteomes" id="UP000012024">
    <property type="component" value="Unassembled WGS sequence"/>
</dbReference>
<dbReference type="eggNOG" id="COG0456">
    <property type="taxonomic scope" value="Bacteria"/>
</dbReference>
<gene>
    <name evidence="4" type="ORF">D778_02201</name>
    <name evidence="5" type="ORF">DHV22_09240</name>
</gene>
<keyword evidence="2" id="KW-0012">Acyltransferase</keyword>
<protein>
    <submittedName>
        <fullName evidence="5">GNAT family N-acetyltransferase</fullName>
    </submittedName>
</protein>
<evidence type="ECO:0000313" key="4">
    <source>
        <dbReference type="EMBL" id="EMQ96311.1"/>
    </source>
</evidence>
<evidence type="ECO:0000313" key="7">
    <source>
        <dbReference type="Proteomes" id="UP000263268"/>
    </source>
</evidence>
<comment type="caution">
    <text evidence="4">The sequence shown here is derived from an EMBL/GenBank/DDBJ whole genome shotgun (WGS) entry which is preliminary data.</text>
</comment>
<dbReference type="PATRIC" id="fig|1137281.3.peg.800"/>
<dbReference type="AlphaFoldDB" id="M7MMP9"/>
<dbReference type="PANTHER" id="PTHR43420:SF12">
    <property type="entry name" value="N-ACETYLTRANSFERASE DOMAIN-CONTAINING PROTEIN"/>
    <property type="match status" value="1"/>
</dbReference>
<dbReference type="EMBL" id="DPRK01000143">
    <property type="protein sequence ID" value="HCY81758.1"/>
    <property type="molecule type" value="Genomic_DNA"/>
</dbReference>
<proteinExistence type="predicted"/>
<dbReference type="PROSITE" id="PS51186">
    <property type="entry name" value="GNAT"/>
    <property type="match status" value="1"/>
</dbReference>
<dbReference type="OrthoDB" id="7585366at2"/>
<dbReference type="InterPro" id="IPR050680">
    <property type="entry name" value="YpeA/RimI_acetyltransf"/>
</dbReference>
<feature type="domain" description="N-acetyltransferase" evidence="3">
    <location>
        <begin position="9"/>
        <end position="148"/>
    </location>
</feature>
<organism evidence="4 6">
    <name type="scientific">Xanthomarina gelatinilytica</name>
    <dbReference type="NCBI Taxonomy" id="1137281"/>
    <lineage>
        <taxon>Bacteria</taxon>
        <taxon>Pseudomonadati</taxon>
        <taxon>Bacteroidota</taxon>
        <taxon>Flavobacteriia</taxon>
        <taxon>Flavobacteriales</taxon>
        <taxon>Flavobacteriaceae</taxon>
        <taxon>Xanthomarina</taxon>
    </lineage>
</organism>
<evidence type="ECO:0000313" key="6">
    <source>
        <dbReference type="Proteomes" id="UP000012024"/>
    </source>
</evidence>
<dbReference type="InterPro" id="IPR016181">
    <property type="entry name" value="Acyl_CoA_acyltransferase"/>
</dbReference>
<dbReference type="GO" id="GO:0016747">
    <property type="term" value="F:acyltransferase activity, transferring groups other than amino-acyl groups"/>
    <property type="evidence" value="ECO:0007669"/>
    <property type="project" value="InterPro"/>
</dbReference>
<dbReference type="EMBL" id="ANLA01000004">
    <property type="protein sequence ID" value="EMQ96311.1"/>
    <property type="molecule type" value="Genomic_DNA"/>
</dbReference>
<dbReference type="RefSeq" id="WP_007647899.1">
    <property type="nucleotide sequence ID" value="NZ_ANLA01000004.1"/>
</dbReference>
<reference evidence="4 6" key="1">
    <citation type="submission" date="2012-12" db="EMBL/GenBank/DDBJ databases">
        <title>Genome assembly of Formosa sp. AK20.</title>
        <authorList>
            <person name="Kumar R."/>
            <person name="Khatri I."/>
            <person name="Vaidya B."/>
            <person name="Subramanian S."/>
            <person name="Pinnaka A."/>
        </authorList>
    </citation>
    <scope>NUCLEOTIDE SEQUENCE [LARGE SCALE GENOMIC DNA]</scope>
    <source>
        <strain evidence="4 6">AK20</strain>
    </source>
</reference>
<sequence>MLSFKVYDCNTKPSEEEKQNIVNFLHTHLQEFSDTKEDISKCLDYAVKNIETSFGGFVLLIKEHKVVMGITIVNKTGMNGYIPENILVYIAVHKKSRGKGIGKKLLQEAIALLEGDVALHVEPNNPAIKLYESLGFTNKYLEMRLKKD</sequence>
<keyword evidence="1 5" id="KW-0808">Transferase</keyword>
<dbReference type="SUPFAM" id="SSF55729">
    <property type="entry name" value="Acyl-CoA N-acyltransferases (Nat)"/>
    <property type="match status" value="1"/>
</dbReference>
<accession>M7MMP9</accession>
<evidence type="ECO:0000256" key="1">
    <source>
        <dbReference type="ARBA" id="ARBA00022679"/>
    </source>
</evidence>
<dbReference type="CDD" id="cd04301">
    <property type="entry name" value="NAT_SF"/>
    <property type="match status" value="1"/>
</dbReference>
<dbReference type="Pfam" id="PF13508">
    <property type="entry name" value="Acetyltransf_7"/>
    <property type="match status" value="1"/>
</dbReference>
<dbReference type="InterPro" id="IPR000182">
    <property type="entry name" value="GNAT_dom"/>
</dbReference>
<name>M7MMP9_9FLAO</name>
<dbReference type="Gene3D" id="3.40.630.30">
    <property type="match status" value="1"/>
</dbReference>
<evidence type="ECO:0000313" key="5">
    <source>
        <dbReference type="EMBL" id="HCY81758.1"/>
    </source>
</evidence>
<evidence type="ECO:0000256" key="2">
    <source>
        <dbReference type="ARBA" id="ARBA00023315"/>
    </source>
</evidence>
<dbReference type="GeneID" id="98640717"/>
<keyword evidence="6" id="KW-1185">Reference proteome</keyword>
<reference evidence="5 7" key="2">
    <citation type="journal article" date="2018" name="Nat. Biotechnol.">
        <title>A standardized bacterial taxonomy based on genome phylogeny substantially revises the tree of life.</title>
        <authorList>
            <person name="Parks D.H."/>
            <person name="Chuvochina M."/>
            <person name="Waite D.W."/>
            <person name="Rinke C."/>
            <person name="Skarshewski A."/>
            <person name="Chaumeil P.A."/>
            <person name="Hugenholtz P."/>
        </authorList>
    </citation>
    <scope>NUCLEOTIDE SEQUENCE [LARGE SCALE GENOMIC DNA]</scope>
    <source>
        <strain evidence="5">UBA10227</strain>
    </source>
</reference>